<name>A0A0L7QLZ5_9HYME</name>
<accession>A0A0L7QLZ5</accession>
<evidence type="ECO:0000313" key="1">
    <source>
        <dbReference type="EMBL" id="KOC59579.1"/>
    </source>
</evidence>
<keyword evidence="2" id="KW-1185">Reference proteome</keyword>
<dbReference type="STRING" id="597456.A0A0L7QLZ5"/>
<reference evidence="1 2" key="1">
    <citation type="submission" date="2015-07" db="EMBL/GenBank/DDBJ databases">
        <title>The genome of Habropoda laboriosa.</title>
        <authorList>
            <person name="Pan H."/>
            <person name="Kapheim K."/>
        </authorList>
    </citation>
    <scope>NUCLEOTIDE SEQUENCE [LARGE SCALE GENOMIC DNA]</scope>
    <source>
        <strain evidence="1">0110345459</strain>
    </source>
</reference>
<protein>
    <submittedName>
        <fullName evidence="1">Uncharacterized protein</fullName>
    </submittedName>
</protein>
<organism evidence="1 2">
    <name type="scientific">Habropoda laboriosa</name>
    <dbReference type="NCBI Taxonomy" id="597456"/>
    <lineage>
        <taxon>Eukaryota</taxon>
        <taxon>Metazoa</taxon>
        <taxon>Ecdysozoa</taxon>
        <taxon>Arthropoda</taxon>
        <taxon>Hexapoda</taxon>
        <taxon>Insecta</taxon>
        <taxon>Pterygota</taxon>
        <taxon>Neoptera</taxon>
        <taxon>Endopterygota</taxon>
        <taxon>Hymenoptera</taxon>
        <taxon>Apocrita</taxon>
        <taxon>Aculeata</taxon>
        <taxon>Apoidea</taxon>
        <taxon>Anthophila</taxon>
        <taxon>Apidae</taxon>
        <taxon>Habropoda</taxon>
    </lineage>
</organism>
<dbReference type="AlphaFoldDB" id="A0A0L7QLZ5"/>
<dbReference type="Proteomes" id="UP000053825">
    <property type="component" value="Unassembled WGS sequence"/>
</dbReference>
<gene>
    <name evidence="1" type="ORF">WH47_11373</name>
</gene>
<proteinExistence type="predicted"/>
<dbReference type="EMBL" id="KQ414906">
    <property type="protein sequence ID" value="KOC59579.1"/>
    <property type="molecule type" value="Genomic_DNA"/>
</dbReference>
<sequence length="70" mass="8002">MELGGKRPPSQLTLSCPISLEKYRELSECKELLLLSVWNIYDTPFAFYQVADIQGLSGEQSYENVSRKCQ</sequence>
<evidence type="ECO:0000313" key="2">
    <source>
        <dbReference type="Proteomes" id="UP000053825"/>
    </source>
</evidence>